<name>A0A0F9H192_9ZZZZ</name>
<reference evidence="2" key="1">
    <citation type="journal article" date="2015" name="Nature">
        <title>Complex archaea that bridge the gap between prokaryotes and eukaryotes.</title>
        <authorList>
            <person name="Spang A."/>
            <person name="Saw J.H."/>
            <person name="Jorgensen S.L."/>
            <person name="Zaremba-Niedzwiedzka K."/>
            <person name="Martijn J."/>
            <person name="Lind A.E."/>
            <person name="van Eijk R."/>
            <person name="Schleper C."/>
            <person name="Guy L."/>
            <person name="Ettema T.J."/>
        </authorList>
    </citation>
    <scope>NUCLEOTIDE SEQUENCE</scope>
</reference>
<proteinExistence type="predicted"/>
<evidence type="ECO:0000256" key="1">
    <source>
        <dbReference type="SAM" id="Phobius"/>
    </source>
</evidence>
<keyword evidence="1" id="KW-1133">Transmembrane helix</keyword>
<accession>A0A0F9H192</accession>
<organism evidence="2">
    <name type="scientific">marine sediment metagenome</name>
    <dbReference type="NCBI Taxonomy" id="412755"/>
    <lineage>
        <taxon>unclassified sequences</taxon>
        <taxon>metagenomes</taxon>
        <taxon>ecological metagenomes</taxon>
    </lineage>
</organism>
<comment type="caution">
    <text evidence="2">The sequence shown here is derived from an EMBL/GenBank/DDBJ whole genome shotgun (WGS) entry which is preliminary data.</text>
</comment>
<keyword evidence="1" id="KW-0812">Transmembrane</keyword>
<gene>
    <name evidence="2" type="ORF">LCGC14_1760510</name>
</gene>
<protein>
    <submittedName>
        <fullName evidence="2">Uncharacterized protein</fullName>
    </submittedName>
</protein>
<dbReference type="EMBL" id="LAZR01016375">
    <property type="protein sequence ID" value="KKM04804.1"/>
    <property type="molecule type" value="Genomic_DNA"/>
</dbReference>
<evidence type="ECO:0000313" key="2">
    <source>
        <dbReference type="EMBL" id="KKM04804.1"/>
    </source>
</evidence>
<feature type="transmembrane region" description="Helical" evidence="1">
    <location>
        <begin position="34"/>
        <end position="54"/>
    </location>
</feature>
<dbReference type="AlphaFoldDB" id="A0A0F9H192"/>
<keyword evidence="1" id="KW-0472">Membrane</keyword>
<sequence>MNKDKNVKCVTAICIFALICSLVCSIIIKTWIPFVVVVASPVIIAILGILSAIFHRKEKIIVIDKSMFKKDYSQYIDESRFDQDDDEGFIQ</sequence>
<feature type="transmembrane region" description="Helical" evidence="1">
    <location>
        <begin position="7"/>
        <end position="28"/>
    </location>
</feature>